<evidence type="ECO:0000313" key="1">
    <source>
        <dbReference type="EMBL" id="KAK2562813.1"/>
    </source>
</evidence>
<proteinExistence type="predicted"/>
<protein>
    <submittedName>
        <fullName evidence="1">Uncharacterized protein</fullName>
    </submittedName>
</protein>
<dbReference type="AlphaFoldDB" id="A0AAD9QK50"/>
<gene>
    <name evidence="1" type="ORF">P5673_013763</name>
</gene>
<organism evidence="1 2">
    <name type="scientific">Acropora cervicornis</name>
    <name type="common">Staghorn coral</name>
    <dbReference type="NCBI Taxonomy" id="6130"/>
    <lineage>
        <taxon>Eukaryota</taxon>
        <taxon>Metazoa</taxon>
        <taxon>Cnidaria</taxon>
        <taxon>Anthozoa</taxon>
        <taxon>Hexacorallia</taxon>
        <taxon>Scleractinia</taxon>
        <taxon>Astrocoeniina</taxon>
        <taxon>Acroporidae</taxon>
        <taxon>Acropora</taxon>
    </lineage>
</organism>
<accession>A0AAD9QK50</accession>
<sequence>MEESLQNLADSLGECLQLVSQVLAGSISSSNENVTDSVKQGVSGKEQPIQCCRTSSIHVAKKSKYRIVFSLQTMRATSSSITSRTA</sequence>
<name>A0AAD9QK50_ACRCE</name>
<dbReference type="Proteomes" id="UP001249851">
    <property type="component" value="Unassembled WGS sequence"/>
</dbReference>
<dbReference type="EMBL" id="JARQWQ010000027">
    <property type="protein sequence ID" value="KAK2562813.1"/>
    <property type="molecule type" value="Genomic_DNA"/>
</dbReference>
<comment type="caution">
    <text evidence="1">The sequence shown here is derived from an EMBL/GenBank/DDBJ whole genome shotgun (WGS) entry which is preliminary data.</text>
</comment>
<evidence type="ECO:0000313" key="2">
    <source>
        <dbReference type="Proteomes" id="UP001249851"/>
    </source>
</evidence>
<reference evidence="1" key="2">
    <citation type="journal article" date="2023" name="Science">
        <title>Genomic signatures of disease resistance in endangered staghorn corals.</title>
        <authorList>
            <person name="Vollmer S.V."/>
            <person name="Selwyn J.D."/>
            <person name="Despard B.A."/>
            <person name="Roesel C.L."/>
        </authorList>
    </citation>
    <scope>NUCLEOTIDE SEQUENCE</scope>
    <source>
        <strain evidence="1">K2</strain>
    </source>
</reference>
<keyword evidence="2" id="KW-1185">Reference proteome</keyword>
<reference evidence="1" key="1">
    <citation type="journal article" date="2023" name="G3 (Bethesda)">
        <title>Whole genome assembly and annotation of the endangered Caribbean coral Acropora cervicornis.</title>
        <authorList>
            <person name="Selwyn J.D."/>
            <person name="Vollmer S.V."/>
        </authorList>
    </citation>
    <scope>NUCLEOTIDE SEQUENCE</scope>
    <source>
        <strain evidence="1">K2</strain>
    </source>
</reference>